<reference evidence="2 3" key="1">
    <citation type="submission" date="2024-08" db="EMBL/GenBank/DDBJ databases">
        <authorList>
            <person name="Lu H."/>
        </authorList>
    </citation>
    <scope>NUCLEOTIDE SEQUENCE [LARGE SCALE GENOMIC DNA]</scope>
    <source>
        <strain evidence="2 3">BYS180W</strain>
    </source>
</reference>
<comment type="caution">
    <text evidence="2">The sequence shown here is derived from an EMBL/GenBank/DDBJ whole genome shotgun (WGS) entry which is preliminary data.</text>
</comment>
<dbReference type="Proteomes" id="UP001606099">
    <property type="component" value="Unassembled WGS sequence"/>
</dbReference>
<dbReference type="InterPro" id="IPR036390">
    <property type="entry name" value="WH_DNA-bd_sf"/>
</dbReference>
<evidence type="ECO:0000259" key="1">
    <source>
        <dbReference type="Pfam" id="PF12727"/>
    </source>
</evidence>
<protein>
    <submittedName>
        <fullName evidence="2">Substrate-binding domain-containing protein</fullName>
    </submittedName>
</protein>
<dbReference type="PANTHER" id="PTHR38431">
    <property type="entry name" value="BLL2305 PROTEIN"/>
    <property type="match status" value="1"/>
</dbReference>
<proteinExistence type="predicted"/>
<feature type="domain" description="PBP" evidence="1">
    <location>
        <begin position="145"/>
        <end position="323"/>
    </location>
</feature>
<dbReference type="Pfam" id="PF12727">
    <property type="entry name" value="PBP_like"/>
    <property type="match status" value="1"/>
</dbReference>
<evidence type="ECO:0000313" key="3">
    <source>
        <dbReference type="Proteomes" id="UP001606099"/>
    </source>
</evidence>
<dbReference type="PANTHER" id="PTHR38431:SF1">
    <property type="entry name" value="BLL2305 PROTEIN"/>
    <property type="match status" value="1"/>
</dbReference>
<dbReference type="InterPro" id="IPR036388">
    <property type="entry name" value="WH-like_DNA-bd_sf"/>
</dbReference>
<dbReference type="EMBL" id="JBIGHZ010000002">
    <property type="protein sequence ID" value="MFG6447851.1"/>
    <property type="molecule type" value="Genomic_DNA"/>
</dbReference>
<organism evidence="2 3">
    <name type="scientific">Roseateles rivi</name>
    <dbReference type="NCBI Taxonomy" id="3299028"/>
    <lineage>
        <taxon>Bacteria</taxon>
        <taxon>Pseudomonadati</taxon>
        <taxon>Pseudomonadota</taxon>
        <taxon>Betaproteobacteria</taxon>
        <taxon>Burkholderiales</taxon>
        <taxon>Sphaerotilaceae</taxon>
        <taxon>Roseateles</taxon>
    </lineage>
</organism>
<dbReference type="SUPFAM" id="SSF46785">
    <property type="entry name" value="Winged helix' DNA-binding domain"/>
    <property type="match status" value="1"/>
</dbReference>
<dbReference type="InterPro" id="IPR024370">
    <property type="entry name" value="PBP_domain"/>
</dbReference>
<dbReference type="SUPFAM" id="SSF53850">
    <property type="entry name" value="Periplasmic binding protein-like II"/>
    <property type="match status" value="1"/>
</dbReference>
<dbReference type="RefSeq" id="WP_394459584.1">
    <property type="nucleotide sequence ID" value="NZ_JBIGHZ010000002.1"/>
</dbReference>
<accession>A0ABW7FU59</accession>
<evidence type="ECO:0000313" key="2">
    <source>
        <dbReference type="EMBL" id="MFG6447851.1"/>
    </source>
</evidence>
<gene>
    <name evidence="2" type="ORF">ACG0Z6_06270</name>
</gene>
<name>A0ABW7FU59_9BURK</name>
<dbReference type="Gene3D" id="1.10.10.10">
    <property type="entry name" value="Winged helix-like DNA-binding domain superfamily/Winged helix DNA-binding domain"/>
    <property type="match status" value="1"/>
</dbReference>
<dbReference type="Gene3D" id="3.40.190.10">
    <property type="entry name" value="Periplasmic binding protein-like II"/>
    <property type="match status" value="1"/>
</dbReference>
<keyword evidence="3" id="KW-1185">Reference proteome</keyword>
<sequence length="357" mass="38780">MKQVSIRPVWTIQGPSGPPLPARLIELLVQVSESGSLLLASRALALSYRHAWDLVRQGEAVVQAPLLQMERGRGSTLTALGARIVWADKRIRARLTPALESLSWELAQELEGVLNPQPAALRLHASHGFAIECLIERMAAECPALSFQWASSTAVAAALRQGDCDIAGMHLPHGAMQEGLLRAYAPWLQGLPLTLVDIATRRQGLMVRAGNPKEIYTLGDLARPEVRFVNRQSGSGTRLLLEGLLREQDIKPTQIAGYEHSESTHAAVAACVASGLADVGFGLEPPARQFKLEFVPIATERYFLLCRNTELQGAQMQAIISALRDPAFRHKLSKLPGYDTSAAGTITPLEQAYPLLG</sequence>